<dbReference type="Proteomes" id="UP000188543">
    <property type="component" value="Unassembled WGS sequence"/>
</dbReference>
<organism evidence="2 3">
    <name type="scientific">Burkholderia cenocepacia</name>
    <dbReference type="NCBI Taxonomy" id="95486"/>
    <lineage>
        <taxon>Bacteria</taxon>
        <taxon>Pseudomonadati</taxon>
        <taxon>Pseudomonadota</taxon>
        <taxon>Betaproteobacteria</taxon>
        <taxon>Burkholderiales</taxon>
        <taxon>Burkholderiaceae</taxon>
        <taxon>Burkholderia</taxon>
        <taxon>Burkholderia cepacia complex</taxon>
    </lineage>
</organism>
<name>A0A1V2XV63_9BURK</name>
<comment type="caution">
    <text evidence="2">The sequence shown here is derived from an EMBL/GenBank/DDBJ whole genome shotgun (WGS) entry which is preliminary data.</text>
</comment>
<proteinExistence type="predicted"/>
<evidence type="ECO:0000256" key="1">
    <source>
        <dbReference type="SAM" id="MobiDB-lite"/>
    </source>
</evidence>
<dbReference type="AlphaFoldDB" id="A0A1V2XV63"/>
<evidence type="ECO:0000313" key="2">
    <source>
        <dbReference type="EMBL" id="ONU77998.1"/>
    </source>
</evidence>
<sequence length="60" mass="6733">MPSIGLEWGHDVRPPTRVQAGLSSSSGSLQSGHRVSTTHVRVHRLMRRSRKTARIRRAFA</sequence>
<evidence type="ECO:0000313" key="3">
    <source>
        <dbReference type="Proteomes" id="UP000188543"/>
    </source>
</evidence>
<accession>A0A1V2XV63</accession>
<protein>
    <submittedName>
        <fullName evidence="2">Uncharacterized protein</fullName>
    </submittedName>
</protein>
<reference evidence="2 3" key="1">
    <citation type="submission" date="2016-08" db="EMBL/GenBank/DDBJ databases">
        <authorList>
            <person name="Seilhamer J.J."/>
        </authorList>
    </citation>
    <scope>NUCLEOTIDE SEQUENCE [LARGE SCALE GENOMIC DNA]</scope>
    <source>
        <strain evidence="2 3">VC14762</strain>
    </source>
</reference>
<feature type="region of interest" description="Disordered" evidence="1">
    <location>
        <begin position="1"/>
        <end position="41"/>
    </location>
</feature>
<feature type="compositionally biased region" description="Low complexity" evidence="1">
    <location>
        <begin position="21"/>
        <end position="32"/>
    </location>
</feature>
<gene>
    <name evidence="2" type="ORF">A8E72_29460</name>
</gene>
<dbReference type="EMBL" id="MUTJ01000091">
    <property type="protein sequence ID" value="ONU77998.1"/>
    <property type="molecule type" value="Genomic_DNA"/>
</dbReference>